<dbReference type="Proteomes" id="UP000487268">
    <property type="component" value="Unassembled WGS sequence"/>
</dbReference>
<dbReference type="EMBL" id="WEGH01000001">
    <property type="protein sequence ID" value="MQY03584.1"/>
    <property type="molecule type" value="Genomic_DNA"/>
</dbReference>
<evidence type="ECO:0000259" key="1">
    <source>
        <dbReference type="PROSITE" id="PS51186"/>
    </source>
</evidence>
<accession>A0A7K0BSD4</accession>
<evidence type="ECO:0000313" key="2">
    <source>
        <dbReference type="EMBL" id="MQY03584.1"/>
    </source>
</evidence>
<reference evidence="2 3" key="1">
    <citation type="submission" date="2019-10" db="EMBL/GenBank/DDBJ databases">
        <title>Actinomadura rubteroloni sp. nov. and Actinomadura macrotermitis sp. nov., isolated from the gut of fungus growing-termite Macrotermes natalensis.</title>
        <authorList>
            <person name="Benndorf R."/>
            <person name="Martin K."/>
            <person name="Kuefner M."/>
            <person name="De Beer W."/>
            <person name="Kaster A.-K."/>
            <person name="Vollmers J."/>
            <person name="Poulsen M."/>
            <person name="Beemelmanns C."/>
        </authorList>
    </citation>
    <scope>NUCLEOTIDE SEQUENCE [LARGE SCALE GENOMIC DNA]</scope>
    <source>
        <strain evidence="2 3">RB68</strain>
    </source>
</reference>
<dbReference type="Pfam" id="PF00583">
    <property type="entry name" value="Acetyltransf_1"/>
    <property type="match status" value="1"/>
</dbReference>
<dbReference type="SUPFAM" id="SSF55729">
    <property type="entry name" value="Acyl-CoA N-acyltransferases (Nat)"/>
    <property type="match status" value="1"/>
</dbReference>
<dbReference type="InterPro" id="IPR000182">
    <property type="entry name" value="GNAT_dom"/>
</dbReference>
<evidence type="ECO:0000313" key="3">
    <source>
        <dbReference type="Proteomes" id="UP000487268"/>
    </source>
</evidence>
<dbReference type="PROSITE" id="PS51186">
    <property type="entry name" value="GNAT"/>
    <property type="match status" value="1"/>
</dbReference>
<protein>
    <recommendedName>
        <fullName evidence="1">N-acetyltransferase domain-containing protein</fullName>
    </recommendedName>
</protein>
<dbReference type="OrthoDB" id="4536199at2"/>
<dbReference type="RefSeq" id="WP_153531473.1">
    <property type="nucleotide sequence ID" value="NZ_WEGH01000001.1"/>
</dbReference>
<name>A0A7K0BSD4_9ACTN</name>
<dbReference type="InterPro" id="IPR016181">
    <property type="entry name" value="Acyl_CoA_acyltransferase"/>
</dbReference>
<dbReference type="GO" id="GO:0016747">
    <property type="term" value="F:acyltransferase activity, transferring groups other than amino-acyl groups"/>
    <property type="evidence" value="ECO:0007669"/>
    <property type="project" value="InterPro"/>
</dbReference>
<dbReference type="Gene3D" id="3.40.630.30">
    <property type="match status" value="1"/>
</dbReference>
<organism evidence="2 3">
    <name type="scientific">Actinomadura macrotermitis</name>
    <dbReference type="NCBI Taxonomy" id="2585200"/>
    <lineage>
        <taxon>Bacteria</taxon>
        <taxon>Bacillati</taxon>
        <taxon>Actinomycetota</taxon>
        <taxon>Actinomycetes</taxon>
        <taxon>Streptosporangiales</taxon>
        <taxon>Thermomonosporaceae</taxon>
        <taxon>Actinomadura</taxon>
    </lineage>
</organism>
<sequence length="183" mass="20249">MPDVEYARLDAPATRAILKEIRPVYAAGFPGYSLDDWETRTTRQVGYPGFETITARDGDGSLIGFVYGFPLASSSWWEGLTPAPPPGYTDEDGTRTVAVIDLVVLPAFRSRGIGRRLVDLYLSDRAQRRATLTTSPAKPDIQRMYERWGWTQVGRVPGGPLATAEYYDVYVIDLGPAEPTSSR</sequence>
<dbReference type="AlphaFoldDB" id="A0A7K0BSD4"/>
<feature type="domain" description="N-acetyltransferase" evidence="1">
    <location>
        <begin position="4"/>
        <end position="173"/>
    </location>
</feature>
<proteinExistence type="predicted"/>
<gene>
    <name evidence="2" type="ORF">ACRB68_16280</name>
</gene>
<comment type="caution">
    <text evidence="2">The sequence shown here is derived from an EMBL/GenBank/DDBJ whole genome shotgun (WGS) entry which is preliminary data.</text>
</comment>
<keyword evidence="3" id="KW-1185">Reference proteome</keyword>
<dbReference type="CDD" id="cd04301">
    <property type="entry name" value="NAT_SF"/>
    <property type="match status" value="1"/>
</dbReference>